<keyword evidence="5" id="KW-1278">Translocase</keyword>
<dbReference type="GO" id="GO:0005886">
    <property type="term" value="C:plasma membrane"/>
    <property type="evidence" value="ECO:0007669"/>
    <property type="project" value="UniProtKB-SubCell"/>
</dbReference>
<feature type="transmembrane region" description="Helical" evidence="5">
    <location>
        <begin position="6"/>
        <end position="31"/>
    </location>
</feature>
<dbReference type="GO" id="GO:0042773">
    <property type="term" value="P:ATP synthesis coupled electron transport"/>
    <property type="evidence" value="ECO:0007669"/>
    <property type="project" value="InterPro"/>
</dbReference>
<comment type="function">
    <text evidence="5">NDH-1 shuttles electrons from NADH, via FMN and iron-sulfur (Fe-S) centers, to quinones in the respiratory chain. The immediate electron acceptor for the enzyme in this species is believed to be ubiquinone. Couples the redox reaction to proton translocation (for every two electrons transferred, four hydrogen ions are translocated across the cytoplasmic membrane), and thus conserves the redox energy in a proton gradient.</text>
</comment>
<feature type="transmembrane region" description="Helical" evidence="5">
    <location>
        <begin position="323"/>
        <end position="346"/>
    </location>
</feature>
<reference evidence="8 9" key="1">
    <citation type="journal article" date="2018" name="Parasitology">
        <title>The reduced genome of Candidatus Kinetoplastibacterium sorsogonicusi, the endosymbiont of Kentomonas sorsogonicus (Trypanosomatidae): loss of the haem-synthesis pathway.</title>
        <authorList>
            <person name="Silva F.M."/>
            <person name="Kostygov A.Y."/>
            <person name="Spodareva V.V."/>
            <person name="Butenko A."/>
            <person name="Tossou R."/>
            <person name="Lukes J."/>
            <person name="Yurchenko V."/>
            <person name="Alves J.M.P."/>
        </authorList>
    </citation>
    <scope>NUCLEOTIDE SEQUENCE [LARGE SCALE GENOMIC DNA]</scope>
    <source>
        <strain evidence="8 9">MF-08</strain>
    </source>
</reference>
<dbReference type="EC" id="7.1.1.-" evidence="5"/>
<proteinExistence type="inferred from homology"/>
<accession>A0A3S7JA87</accession>
<feature type="transmembrane region" description="Helical" evidence="5">
    <location>
        <begin position="401"/>
        <end position="421"/>
    </location>
</feature>
<feature type="domain" description="NADH:quinone oxidoreductase/Mrp antiporter transmembrane" evidence="7">
    <location>
        <begin position="127"/>
        <end position="416"/>
    </location>
</feature>
<feature type="transmembrane region" description="Helical" evidence="5">
    <location>
        <begin position="162"/>
        <end position="185"/>
    </location>
</feature>
<keyword evidence="2 5" id="KW-0812">Transmembrane</keyword>
<feature type="transmembrane region" description="Helical" evidence="5">
    <location>
        <begin position="108"/>
        <end position="125"/>
    </location>
</feature>
<keyword evidence="5" id="KW-0813">Transport</keyword>
<evidence type="ECO:0000256" key="5">
    <source>
        <dbReference type="HAMAP-Rule" id="MF_00445"/>
    </source>
</evidence>
<feature type="transmembrane region" description="Helical" evidence="5">
    <location>
        <begin position="299"/>
        <end position="317"/>
    </location>
</feature>
<feature type="transmembrane region" description="Helical" evidence="5">
    <location>
        <begin position="453"/>
        <end position="476"/>
    </location>
</feature>
<keyword evidence="5" id="KW-1003">Cell membrane</keyword>
<feature type="transmembrane region" description="Helical" evidence="5">
    <location>
        <begin position="367"/>
        <end position="389"/>
    </location>
</feature>
<feature type="transmembrane region" description="Helical" evidence="5">
    <location>
        <begin position="239"/>
        <end position="264"/>
    </location>
</feature>
<feature type="transmembrane region" description="Helical" evidence="5">
    <location>
        <begin position="205"/>
        <end position="227"/>
    </location>
</feature>
<dbReference type="NCBIfam" id="TIGR01770">
    <property type="entry name" value="NDH_I_N"/>
    <property type="match status" value="1"/>
</dbReference>
<keyword evidence="3 5" id="KW-1133">Transmembrane helix</keyword>
<sequence length="481" mass="55374">MILSYLDFLLISPEIILFLFASFTLIINIFYENKKNNILFFSIIFILIILLMIFYYQYINKLFGTAFYDLLIIDKLTLFLKCVTTLVTLLSIIYGYDYIKNNIENNKGEFYVLIMFALIGQMLLISANNLVVIYLGIELMSLSLYPLIVIQKNNKLAIEAAVKYFILSLLSSGILLYGFSILYGITGTLDINSMFTNISNFNKLYNFSFTFIIIGLIFKLGIVPFHMWMPDVYQGAPTIITSIISSGPKIAIITILFRLLNLFIEVDKDYISTIILYLSIASIILGNILAVMQSNFKRLLAYSAISHMGFVLLALANNNIEFALFYLISYLLTSIPCFGIIMYLSYKNFEFQNIRDFNKLYKYKPFLSFYILMIMLSMAGIPPMIGFYAKLIIFKNLIDFGYTYITLIIAISSVIGAYYYLNIIKIMYFDNIQSNYDGILNIKDKNNFHLSKIILLLNFVLLLIISILPNLLLVTINKLYL</sequence>
<dbReference type="EMBL" id="CP025628">
    <property type="protein sequence ID" value="AWD32583.1"/>
    <property type="molecule type" value="Genomic_DNA"/>
</dbReference>
<dbReference type="Proteomes" id="UP000266796">
    <property type="component" value="Chromosome"/>
</dbReference>
<dbReference type="GO" id="GO:0012505">
    <property type="term" value="C:endomembrane system"/>
    <property type="evidence" value="ECO:0007669"/>
    <property type="project" value="UniProtKB-SubCell"/>
</dbReference>
<feature type="transmembrane region" description="Helical" evidence="5">
    <location>
        <begin position="78"/>
        <end position="96"/>
    </location>
</feature>
<evidence type="ECO:0000256" key="1">
    <source>
        <dbReference type="ARBA" id="ARBA00004127"/>
    </source>
</evidence>
<protein>
    <recommendedName>
        <fullName evidence="5">NADH-quinone oxidoreductase subunit N</fullName>
        <ecNumber evidence="5">7.1.1.-</ecNumber>
    </recommendedName>
    <alternativeName>
        <fullName evidence="5">NADH dehydrogenase I subunit N</fullName>
    </alternativeName>
    <alternativeName>
        <fullName evidence="5">NDH-1 subunit N</fullName>
    </alternativeName>
</protein>
<name>A0A3S7JA87_9PROT</name>
<dbReference type="GO" id="GO:0008137">
    <property type="term" value="F:NADH dehydrogenase (ubiquinone) activity"/>
    <property type="evidence" value="ECO:0007669"/>
    <property type="project" value="InterPro"/>
</dbReference>
<dbReference type="AlphaFoldDB" id="A0A3S7JA87"/>
<dbReference type="RefSeq" id="WP_108673989.1">
    <property type="nucleotide sequence ID" value="NZ_CP025628.1"/>
</dbReference>
<organism evidence="8 9">
    <name type="scientific">Candidatus Kinetoplastidibacterium kentomonadis</name>
    <dbReference type="NCBI Taxonomy" id="1576550"/>
    <lineage>
        <taxon>Bacteria</taxon>
        <taxon>Pseudomonadati</taxon>
        <taxon>Pseudomonadota</taxon>
        <taxon>Betaproteobacteria</taxon>
        <taxon>Candidatus Kinetoplastidibacterium</taxon>
    </lineage>
</organism>
<dbReference type="GO" id="GO:0048038">
    <property type="term" value="F:quinone binding"/>
    <property type="evidence" value="ECO:0007669"/>
    <property type="project" value="UniProtKB-KW"/>
</dbReference>
<evidence type="ECO:0000259" key="7">
    <source>
        <dbReference type="Pfam" id="PF00361"/>
    </source>
</evidence>
<evidence type="ECO:0000256" key="2">
    <source>
        <dbReference type="ARBA" id="ARBA00022692"/>
    </source>
</evidence>
<keyword evidence="5" id="KW-0874">Quinone</keyword>
<dbReference type="OrthoDB" id="9768329at2"/>
<dbReference type="PRINTS" id="PR01434">
    <property type="entry name" value="NADHDHGNASE5"/>
</dbReference>
<dbReference type="InterPro" id="IPR001750">
    <property type="entry name" value="ND/Mrp_TM"/>
</dbReference>
<dbReference type="HAMAP" id="MF_00445">
    <property type="entry name" value="NDH1_NuoN_1"/>
    <property type="match status" value="1"/>
</dbReference>
<gene>
    <name evidence="5 8" type="primary">nuoN</name>
    <name evidence="8" type="ORF">CKSOR_00471</name>
</gene>
<keyword evidence="9" id="KW-1185">Reference proteome</keyword>
<dbReference type="PANTHER" id="PTHR22773">
    <property type="entry name" value="NADH DEHYDROGENASE"/>
    <property type="match status" value="1"/>
</dbReference>
<evidence type="ECO:0000313" key="8">
    <source>
        <dbReference type="EMBL" id="AWD32583.1"/>
    </source>
</evidence>
<feature type="transmembrane region" description="Helical" evidence="5">
    <location>
        <begin position="270"/>
        <end position="292"/>
    </location>
</feature>
<feature type="transmembrane region" description="Helical" evidence="5">
    <location>
        <begin position="131"/>
        <end position="150"/>
    </location>
</feature>
<dbReference type="Pfam" id="PF00361">
    <property type="entry name" value="Proton_antipo_M"/>
    <property type="match status" value="1"/>
</dbReference>
<comment type="subunit">
    <text evidence="5">NDH-1 is composed of 14 different subunits. Subunits NuoA, H, J, K, L, M, N constitute the membrane sector of the complex.</text>
</comment>
<comment type="similarity">
    <text evidence="5">Belongs to the complex I subunit 2 family.</text>
</comment>
<evidence type="ECO:0000256" key="4">
    <source>
        <dbReference type="ARBA" id="ARBA00023136"/>
    </source>
</evidence>
<evidence type="ECO:0000256" key="6">
    <source>
        <dbReference type="RuleBase" id="RU000320"/>
    </source>
</evidence>
<feature type="transmembrane region" description="Helical" evidence="5">
    <location>
        <begin position="38"/>
        <end position="58"/>
    </location>
</feature>
<evidence type="ECO:0000256" key="3">
    <source>
        <dbReference type="ARBA" id="ARBA00022989"/>
    </source>
</evidence>
<comment type="catalytic activity">
    <reaction evidence="5">
        <text>a quinone + NADH + 5 H(+)(in) = a quinol + NAD(+) + 4 H(+)(out)</text>
        <dbReference type="Rhea" id="RHEA:57888"/>
        <dbReference type="ChEBI" id="CHEBI:15378"/>
        <dbReference type="ChEBI" id="CHEBI:24646"/>
        <dbReference type="ChEBI" id="CHEBI:57540"/>
        <dbReference type="ChEBI" id="CHEBI:57945"/>
        <dbReference type="ChEBI" id="CHEBI:132124"/>
    </reaction>
</comment>
<keyword evidence="8" id="KW-0560">Oxidoreductase</keyword>
<dbReference type="GO" id="GO:0050136">
    <property type="term" value="F:NADH dehydrogenase (quinone) (non-electrogenic) activity"/>
    <property type="evidence" value="ECO:0007669"/>
    <property type="project" value="UniProtKB-UniRule"/>
</dbReference>
<keyword evidence="4 5" id="KW-0472">Membrane</keyword>
<dbReference type="KEGG" id="kso:CKSOR_00471"/>
<keyword evidence="5" id="KW-0830">Ubiquinone</keyword>
<comment type="subcellular location">
    <subcellularLocation>
        <location evidence="5">Cell membrane</location>
        <topology evidence="5">Multi-pass membrane protein</topology>
    </subcellularLocation>
    <subcellularLocation>
        <location evidence="1">Endomembrane system</location>
        <topology evidence="1">Multi-pass membrane protein</topology>
    </subcellularLocation>
    <subcellularLocation>
        <location evidence="6">Membrane</location>
        <topology evidence="6">Multi-pass membrane protein</topology>
    </subcellularLocation>
</comment>
<dbReference type="InterPro" id="IPR010096">
    <property type="entry name" value="NADH-Q_OxRdtase_suN/2"/>
</dbReference>
<keyword evidence="5" id="KW-0520">NAD</keyword>
<evidence type="ECO:0000313" key="9">
    <source>
        <dbReference type="Proteomes" id="UP000266796"/>
    </source>
</evidence>